<evidence type="ECO:0000256" key="1">
    <source>
        <dbReference type="PROSITE-ProRule" id="PRU00339"/>
    </source>
</evidence>
<dbReference type="PROSITE" id="PS50005">
    <property type="entry name" value="TPR"/>
    <property type="match status" value="2"/>
</dbReference>
<dbReference type="SMART" id="SM00028">
    <property type="entry name" value="TPR"/>
    <property type="match status" value="3"/>
</dbReference>
<dbReference type="EMBL" id="BSFL01000002">
    <property type="protein sequence ID" value="GLK80165.1"/>
    <property type="molecule type" value="Genomic_DNA"/>
</dbReference>
<evidence type="ECO:0000256" key="3">
    <source>
        <dbReference type="SAM" id="SignalP"/>
    </source>
</evidence>
<dbReference type="Gene3D" id="1.25.40.10">
    <property type="entry name" value="Tetratricopeptide repeat domain"/>
    <property type="match status" value="1"/>
</dbReference>
<evidence type="ECO:0000256" key="2">
    <source>
        <dbReference type="SAM" id="MobiDB-lite"/>
    </source>
</evidence>
<organism evidence="4 5">
    <name type="scientific">Methylopila turkensis</name>
    <dbReference type="NCBI Taxonomy" id="1437816"/>
    <lineage>
        <taxon>Bacteria</taxon>
        <taxon>Pseudomonadati</taxon>
        <taxon>Pseudomonadota</taxon>
        <taxon>Alphaproteobacteria</taxon>
        <taxon>Hyphomicrobiales</taxon>
        <taxon>Methylopilaceae</taxon>
        <taxon>Methylopila</taxon>
    </lineage>
</organism>
<evidence type="ECO:0008006" key="6">
    <source>
        <dbReference type="Google" id="ProtNLM"/>
    </source>
</evidence>
<sequence>MTRFAQSAALAALLSLGGASAAMAQPALPPDASPEGSTPILPAPPPPAAPPPADAPSTADQGKAVDGLLERLAKTEDPAAARRIAGAVQALWMRSGSDTADLLTSRALEAQRKAKADVAIKLMDRVVSLRPQFAEGWNRRATLHFLGKDYDRAMMDLHEALVREPRHFGAWLGLGRILRESGLDKPALGAFRKALAIHPQIDGLKREVDELTLKVEGQPI</sequence>
<reference evidence="4" key="2">
    <citation type="submission" date="2023-01" db="EMBL/GenBank/DDBJ databases">
        <authorList>
            <person name="Sun Q."/>
            <person name="Evtushenko L."/>
        </authorList>
    </citation>
    <scope>NUCLEOTIDE SEQUENCE</scope>
    <source>
        <strain evidence="4">VKM B-2748</strain>
    </source>
</reference>
<protein>
    <recommendedName>
        <fullName evidence="6">Tetratricopeptide repeat protein</fullName>
    </recommendedName>
</protein>
<dbReference type="RefSeq" id="WP_271200637.1">
    <property type="nucleotide sequence ID" value="NZ_BSFL01000002.1"/>
</dbReference>
<reference evidence="4" key="1">
    <citation type="journal article" date="2014" name="Int. J. Syst. Evol. Microbiol.">
        <title>Complete genome sequence of Corynebacterium casei LMG S-19264T (=DSM 44701T), isolated from a smear-ripened cheese.</title>
        <authorList>
            <consortium name="US DOE Joint Genome Institute (JGI-PGF)"/>
            <person name="Walter F."/>
            <person name="Albersmeier A."/>
            <person name="Kalinowski J."/>
            <person name="Ruckert C."/>
        </authorList>
    </citation>
    <scope>NUCLEOTIDE SEQUENCE</scope>
    <source>
        <strain evidence="4">VKM B-2748</strain>
    </source>
</reference>
<dbReference type="SUPFAM" id="SSF48452">
    <property type="entry name" value="TPR-like"/>
    <property type="match status" value="1"/>
</dbReference>
<feature type="chain" id="PRO_5040907253" description="Tetratricopeptide repeat protein" evidence="3">
    <location>
        <begin position="25"/>
        <end position="220"/>
    </location>
</feature>
<dbReference type="Proteomes" id="UP001143309">
    <property type="component" value="Unassembled WGS sequence"/>
</dbReference>
<dbReference type="Pfam" id="PF13432">
    <property type="entry name" value="TPR_16"/>
    <property type="match status" value="1"/>
</dbReference>
<feature type="signal peptide" evidence="3">
    <location>
        <begin position="1"/>
        <end position="24"/>
    </location>
</feature>
<evidence type="ECO:0000313" key="4">
    <source>
        <dbReference type="EMBL" id="GLK80165.1"/>
    </source>
</evidence>
<accession>A0A9W6JQK0</accession>
<keyword evidence="5" id="KW-1185">Reference proteome</keyword>
<name>A0A9W6JQK0_9HYPH</name>
<evidence type="ECO:0000313" key="5">
    <source>
        <dbReference type="Proteomes" id="UP001143309"/>
    </source>
</evidence>
<comment type="caution">
    <text evidence="4">The sequence shown here is derived from an EMBL/GenBank/DDBJ whole genome shotgun (WGS) entry which is preliminary data.</text>
</comment>
<proteinExistence type="predicted"/>
<dbReference type="InterPro" id="IPR011990">
    <property type="entry name" value="TPR-like_helical_dom_sf"/>
</dbReference>
<gene>
    <name evidence="4" type="ORF">GCM10008174_19060</name>
</gene>
<keyword evidence="3" id="KW-0732">Signal</keyword>
<keyword evidence="1" id="KW-0802">TPR repeat</keyword>
<feature type="repeat" description="TPR" evidence="1">
    <location>
        <begin position="168"/>
        <end position="201"/>
    </location>
</feature>
<dbReference type="InterPro" id="IPR019734">
    <property type="entry name" value="TPR_rpt"/>
</dbReference>
<feature type="repeat" description="TPR" evidence="1">
    <location>
        <begin position="134"/>
        <end position="167"/>
    </location>
</feature>
<feature type="compositionally biased region" description="Pro residues" evidence="2">
    <location>
        <begin position="41"/>
        <end position="54"/>
    </location>
</feature>
<dbReference type="AlphaFoldDB" id="A0A9W6JQK0"/>
<feature type="region of interest" description="Disordered" evidence="2">
    <location>
        <begin position="22"/>
        <end position="61"/>
    </location>
</feature>